<accession>A0A7W9SDH8</accession>
<evidence type="ECO:0000313" key="2">
    <source>
        <dbReference type="Proteomes" id="UP000522163"/>
    </source>
</evidence>
<dbReference type="GeneID" id="85013669"/>
<comment type="caution">
    <text evidence="1">The sequence shown here is derived from an EMBL/GenBank/DDBJ whole genome shotgun (WGS) entry which is preliminary data.</text>
</comment>
<evidence type="ECO:0000313" key="1">
    <source>
        <dbReference type="EMBL" id="MBB6040133.1"/>
    </source>
</evidence>
<dbReference type="AlphaFoldDB" id="A0A7W9SDH8"/>
<dbReference type="RefSeq" id="WP_243155788.1">
    <property type="nucleotide sequence ID" value="NZ_JACHHH010000001.1"/>
</dbReference>
<protein>
    <submittedName>
        <fullName evidence="1">Esterase/lipase</fullName>
    </submittedName>
</protein>
<name>A0A7W9SDH8_9FIRM</name>
<dbReference type="EMBL" id="JACHHH010000001">
    <property type="protein sequence ID" value="MBB6040133.1"/>
    <property type="molecule type" value="Genomic_DNA"/>
</dbReference>
<organism evidence="1 2">
    <name type="scientific">Oribacterium sinus</name>
    <dbReference type="NCBI Taxonomy" id="237576"/>
    <lineage>
        <taxon>Bacteria</taxon>
        <taxon>Bacillati</taxon>
        <taxon>Bacillota</taxon>
        <taxon>Clostridia</taxon>
        <taxon>Lachnospirales</taxon>
        <taxon>Lachnospiraceae</taxon>
        <taxon>Oribacterium</taxon>
    </lineage>
</organism>
<dbReference type="Gene3D" id="3.40.50.1820">
    <property type="entry name" value="alpha/beta hydrolase"/>
    <property type="match status" value="1"/>
</dbReference>
<dbReference type="InterPro" id="IPR029058">
    <property type="entry name" value="AB_hydrolase_fold"/>
</dbReference>
<dbReference type="SUPFAM" id="SSF53474">
    <property type="entry name" value="alpha/beta-Hydrolases"/>
    <property type="match status" value="1"/>
</dbReference>
<proteinExistence type="predicted"/>
<sequence length="118" mass="13363">MIMHDWNNEKEDVILLIHPMLSSANGMKTFIADIIGEEYRYLAPDLSAHGDADKDTYKSAADEAKQIHEYLAEKNITELSFEYGASLGGGFFYSFSNMMILHSTIYFLREPVSTLTQS</sequence>
<reference evidence="1 2" key="1">
    <citation type="submission" date="2020-08" db="EMBL/GenBank/DDBJ databases">
        <title>Genomic Encyclopedia of Type Strains, Phase IV (KMG-IV): sequencing the most valuable type-strain genomes for metagenomic binning, comparative biology and taxonomic classification.</title>
        <authorList>
            <person name="Goeker M."/>
        </authorList>
    </citation>
    <scope>NUCLEOTIDE SEQUENCE [LARGE SCALE GENOMIC DNA]</scope>
    <source>
        <strain evidence="1 2">DSM 17245</strain>
    </source>
</reference>
<dbReference type="Proteomes" id="UP000522163">
    <property type="component" value="Unassembled WGS sequence"/>
</dbReference>
<gene>
    <name evidence="1" type="ORF">HNQ46_000094</name>
</gene>